<dbReference type="Proteomes" id="UP000050741">
    <property type="component" value="Unassembled WGS sequence"/>
</dbReference>
<dbReference type="WBParaSite" id="GPLIN_001297600">
    <property type="protein sequence ID" value="GPLIN_001297600"/>
    <property type="gene ID" value="GPLIN_001297600"/>
</dbReference>
<reference evidence="3" key="2">
    <citation type="submission" date="2016-06" db="UniProtKB">
        <authorList>
            <consortium name="WormBaseParasite"/>
        </authorList>
    </citation>
    <scope>IDENTIFICATION</scope>
</reference>
<organism evidence="2 3">
    <name type="scientific">Globodera pallida</name>
    <name type="common">Potato cyst nematode worm</name>
    <name type="synonym">Heterodera pallida</name>
    <dbReference type="NCBI Taxonomy" id="36090"/>
    <lineage>
        <taxon>Eukaryota</taxon>
        <taxon>Metazoa</taxon>
        <taxon>Ecdysozoa</taxon>
        <taxon>Nematoda</taxon>
        <taxon>Chromadorea</taxon>
        <taxon>Rhabditida</taxon>
        <taxon>Tylenchina</taxon>
        <taxon>Tylenchomorpha</taxon>
        <taxon>Tylenchoidea</taxon>
        <taxon>Heteroderidae</taxon>
        <taxon>Heteroderinae</taxon>
        <taxon>Globodera</taxon>
    </lineage>
</organism>
<accession>A0A183CJC0</accession>
<keyword evidence="2" id="KW-1185">Reference proteome</keyword>
<dbReference type="InterPro" id="IPR036116">
    <property type="entry name" value="FN3_sf"/>
</dbReference>
<sequence>MNLSASKQLQVEVKTPYFEDGRLKTIISWLSHPKCRPNGGHRRENTAKFRVSIYSLRCFVELPPQQFYCILPCRESLYEYDLCSHTLCRDTPDPTHCRESCVFLEQIASKKSGHCPPQKPLVSVSDEFGLKRSIVLPSYSTKAELAGLEPGHFYIAELYASVESSEGDLRGDPAVLLIRMPNKTEATKMPDPFNDDAETVQNKMNSSASKQLQENLQFSCEYSVGVEDADNKRIFESLTFSTLPCEQTPTNAPPLKCGGIVSSGTNSNGTPTAEAQRLEARRHLINDEKRETAIIKTTTELSSNLRTETDEEWLPIGQLEAAENGKAESDKNAQNGGKLKTKQQTVQNELPKSAEDVAEHRLNCFAISVESAVCAWTWPADEQQEQRRHNSLIGFRSVLASTLPGSPSNVSILSAEQRRAQLTGLNPKAVYRFRLQAVTTLGLGAELVEHFSTGGHLAAGNAKMLAADMDHNFEVGQFFQI</sequence>
<dbReference type="AlphaFoldDB" id="A0A183CJC0"/>
<proteinExistence type="predicted"/>
<feature type="compositionally biased region" description="Polar residues" evidence="1">
    <location>
        <begin position="262"/>
        <end position="273"/>
    </location>
</feature>
<dbReference type="InterPro" id="IPR013783">
    <property type="entry name" value="Ig-like_fold"/>
</dbReference>
<feature type="region of interest" description="Disordered" evidence="1">
    <location>
        <begin position="256"/>
        <end position="275"/>
    </location>
</feature>
<dbReference type="Gene3D" id="2.60.40.10">
    <property type="entry name" value="Immunoglobulins"/>
    <property type="match status" value="1"/>
</dbReference>
<dbReference type="CDD" id="cd00063">
    <property type="entry name" value="FN3"/>
    <property type="match status" value="1"/>
</dbReference>
<dbReference type="SUPFAM" id="SSF49265">
    <property type="entry name" value="Fibronectin type III"/>
    <property type="match status" value="1"/>
</dbReference>
<evidence type="ECO:0000313" key="3">
    <source>
        <dbReference type="WBParaSite" id="GPLIN_001297600"/>
    </source>
</evidence>
<reference evidence="2" key="1">
    <citation type="submission" date="2014-05" db="EMBL/GenBank/DDBJ databases">
        <title>The genome and life-stage specific transcriptomes of Globodera pallida elucidate key aspects of plant parasitism by a cyst nematode.</title>
        <authorList>
            <person name="Cotton J.A."/>
            <person name="Lilley C.J."/>
            <person name="Jones L.M."/>
            <person name="Kikuchi T."/>
            <person name="Reid A.J."/>
            <person name="Thorpe P."/>
            <person name="Tsai I.J."/>
            <person name="Beasley H."/>
            <person name="Blok V."/>
            <person name="Cock P.J.A."/>
            <person name="Van den Akker S.E."/>
            <person name="Holroyd N."/>
            <person name="Hunt M."/>
            <person name="Mantelin S."/>
            <person name="Naghra H."/>
            <person name="Pain A."/>
            <person name="Palomares-Rius J.E."/>
            <person name="Zarowiecki M."/>
            <person name="Berriman M."/>
            <person name="Jones J.T."/>
            <person name="Urwin P.E."/>
        </authorList>
    </citation>
    <scope>NUCLEOTIDE SEQUENCE [LARGE SCALE GENOMIC DNA]</scope>
    <source>
        <strain evidence="2">Lindley</strain>
    </source>
</reference>
<evidence type="ECO:0000256" key="1">
    <source>
        <dbReference type="SAM" id="MobiDB-lite"/>
    </source>
</evidence>
<name>A0A183CJC0_GLOPA</name>
<protein>
    <submittedName>
        <fullName evidence="3">Fibronectin type-III domain-containing protein</fullName>
    </submittedName>
</protein>
<evidence type="ECO:0000313" key="2">
    <source>
        <dbReference type="Proteomes" id="UP000050741"/>
    </source>
</evidence>
<dbReference type="InterPro" id="IPR003961">
    <property type="entry name" value="FN3_dom"/>
</dbReference>
<feature type="region of interest" description="Disordered" evidence="1">
    <location>
        <begin position="321"/>
        <end position="346"/>
    </location>
</feature>